<organism evidence="6 7">
    <name type="scientific">Anaerococcus vaginalis</name>
    <dbReference type="NCBI Taxonomy" id="33037"/>
    <lineage>
        <taxon>Bacteria</taxon>
        <taxon>Bacillati</taxon>
        <taxon>Bacillota</taxon>
        <taxon>Tissierellia</taxon>
        <taxon>Tissierellales</taxon>
        <taxon>Peptoniphilaceae</taxon>
        <taxon>Anaerococcus</taxon>
    </lineage>
</organism>
<dbReference type="FunFam" id="3.20.20.140:FF:000014">
    <property type="entry name" value="5-methylthioadenosine/S-adenosylhomocysteine deaminase"/>
    <property type="match status" value="1"/>
</dbReference>
<comment type="caution">
    <text evidence="4">Lacks conserved residue(s) required for the propagation of feature annotation.</text>
</comment>
<dbReference type="GO" id="GO:0090614">
    <property type="term" value="F:5'-methylthioadenosine deaminase activity"/>
    <property type="evidence" value="ECO:0007669"/>
    <property type="project" value="UniProtKB-UniRule"/>
</dbReference>
<comment type="function">
    <text evidence="4">Catalyzes the deamination of 5-methylthioadenosine and S-adenosyl-L-homocysteine into 5-methylthioinosine and S-inosyl-L-homocysteine, respectively. Is also able to deaminate adenosine.</text>
</comment>
<dbReference type="EC" id="3.5.4.28" evidence="4"/>
<evidence type="ECO:0000256" key="1">
    <source>
        <dbReference type="ARBA" id="ARBA00022723"/>
    </source>
</evidence>
<comment type="catalytic activity">
    <reaction evidence="4">
        <text>S-adenosyl-L-homocysteine + H2O + H(+) = S-inosyl-L-homocysteine + NH4(+)</text>
        <dbReference type="Rhea" id="RHEA:20716"/>
        <dbReference type="ChEBI" id="CHEBI:15377"/>
        <dbReference type="ChEBI" id="CHEBI:15378"/>
        <dbReference type="ChEBI" id="CHEBI:28938"/>
        <dbReference type="ChEBI" id="CHEBI:57856"/>
        <dbReference type="ChEBI" id="CHEBI:57985"/>
        <dbReference type="EC" id="3.5.4.28"/>
    </reaction>
</comment>
<dbReference type="EMBL" id="CP066014">
    <property type="protein sequence ID" value="QQB61188.1"/>
    <property type="molecule type" value="Genomic_DNA"/>
</dbReference>
<name>A0A7T4EZN8_9FIRM</name>
<evidence type="ECO:0000256" key="2">
    <source>
        <dbReference type="ARBA" id="ARBA00022801"/>
    </source>
</evidence>
<feature type="binding site" evidence="4">
    <location>
        <position position="143"/>
    </location>
    <ligand>
        <name>substrate</name>
    </ligand>
</feature>
<dbReference type="PANTHER" id="PTHR43794:SF11">
    <property type="entry name" value="AMIDOHYDROLASE-RELATED DOMAIN-CONTAINING PROTEIN"/>
    <property type="match status" value="1"/>
</dbReference>
<dbReference type="Pfam" id="PF01979">
    <property type="entry name" value="Amidohydro_1"/>
    <property type="match status" value="1"/>
</dbReference>
<feature type="binding site" evidence="4">
    <location>
        <position position="207"/>
    </location>
    <ligand>
        <name>Zn(2+)</name>
        <dbReference type="ChEBI" id="CHEBI:29105"/>
    </ligand>
</feature>
<keyword evidence="2 4" id="KW-0378">Hydrolase</keyword>
<evidence type="ECO:0000313" key="7">
    <source>
        <dbReference type="Proteomes" id="UP000595276"/>
    </source>
</evidence>
<dbReference type="CDD" id="cd01298">
    <property type="entry name" value="ATZ_TRZ_like"/>
    <property type="match status" value="1"/>
</dbReference>
<dbReference type="GO" id="GO:0046872">
    <property type="term" value="F:metal ion binding"/>
    <property type="evidence" value="ECO:0007669"/>
    <property type="project" value="UniProtKB-KW"/>
</dbReference>
<keyword evidence="3 4" id="KW-0862">Zinc</keyword>
<dbReference type="InterPro" id="IPR023512">
    <property type="entry name" value="Deaminase_MtaD/DadD"/>
</dbReference>
<comment type="similarity">
    <text evidence="4">Belongs to the metallo-dependent hydrolases superfamily. MTA/SAH deaminase family.</text>
</comment>
<dbReference type="Proteomes" id="UP000595276">
    <property type="component" value="Chromosome"/>
</dbReference>
<feature type="binding site" evidence="4">
    <location>
        <position position="295"/>
    </location>
    <ligand>
        <name>Zn(2+)</name>
        <dbReference type="ChEBI" id="CHEBI:29105"/>
    </ligand>
</feature>
<dbReference type="GeneID" id="79022086"/>
<dbReference type="Gene3D" id="2.30.40.10">
    <property type="entry name" value="Urease, subunit C, domain 1"/>
    <property type="match status" value="1"/>
</dbReference>
<accession>A0A7T4EZN8</accession>
<dbReference type="InterPro" id="IPR050287">
    <property type="entry name" value="MTA/SAH_deaminase"/>
</dbReference>
<sequence length="426" mass="48778">MNILIENVKILTMADGELIKNGNIYIENEKIKKITNDKIDFSYDKKIDGKNYLAMPGFVNAHTHVGMSLFRNFSDDVELMTWLNEKIWPLEDKLIEEDVYWASLLSHAEMIMTGTTSFADMYYFEDQTIKALEKSKMRAQISRGLTLEDKNYKKIEENIELFKKYENSQDGRINIAFGPHAVYTTDKNYLKEINKYAKKYKMPIHIHLSETKIENDECIKRFGQSPTEVFEECGIFENRTIAAHGLYLSDKDLDILSKYDVSVVHNPSSNLKLSSGFLDCTRVINKKINLAMGTDSSASNNNLSMIKEISLTSLVSKYNNPQNLKAYDVLKMATINGAKALGLDDKIGTLEEGKLADIILIDLNNPNHTPQNNLISSLPYSTFDKDVSYVIINGDLVYDDKKFVYLNEKEIIKNAEKSFQKLRNRK</sequence>
<dbReference type="SUPFAM" id="SSF51556">
    <property type="entry name" value="Metallo-dependent hydrolases"/>
    <property type="match status" value="1"/>
</dbReference>
<dbReference type="SUPFAM" id="SSF51338">
    <property type="entry name" value="Composite domain of metallo-dependent hydrolases"/>
    <property type="match status" value="1"/>
</dbReference>
<evidence type="ECO:0000313" key="6">
    <source>
        <dbReference type="EMBL" id="QQB61188.1"/>
    </source>
</evidence>
<dbReference type="PANTHER" id="PTHR43794">
    <property type="entry name" value="AMINOHYDROLASE SSNA-RELATED"/>
    <property type="match status" value="1"/>
</dbReference>
<protein>
    <recommendedName>
        <fullName evidence="4">5-methylthioadenosine/S-adenosylhomocysteine deaminase</fullName>
        <shortName evidence="4">MTA/SAH deaminase</shortName>
        <ecNumber evidence="4">3.5.4.28</ecNumber>
        <ecNumber evidence="4">3.5.4.31</ecNumber>
    </recommendedName>
</protein>
<dbReference type="Gene3D" id="3.20.20.140">
    <property type="entry name" value="Metal-dependent hydrolases"/>
    <property type="match status" value="1"/>
</dbReference>
<gene>
    <name evidence="4" type="primary">mtaD</name>
    <name evidence="6" type="ORF">I6H45_05030</name>
</gene>
<keyword evidence="1 4" id="KW-0479">Metal-binding</keyword>
<feature type="binding site" evidence="4">
    <location>
        <position position="91"/>
    </location>
    <ligand>
        <name>substrate</name>
    </ligand>
</feature>
<dbReference type="RefSeq" id="WP_004838844.1">
    <property type="nucleotide sequence ID" value="NZ_CP066014.1"/>
</dbReference>
<dbReference type="InterPro" id="IPR006680">
    <property type="entry name" value="Amidohydro-rel"/>
</dbReference>
<dbReference type="HAMAP" id="MF_01281">
    <property type="entry name" value="MTA_SAH_deamin"/>
    <property type="match status" value="1"/>
</dbReference>
<comment type="catalytic activity">
    <reaction evidence="4">
        <text>S-methyl-5'-thioadenosine + H2O + H(+) = S-methyl-5'-thioinosine + NH4(+)</text>
        <dbReference type="Rhea" id="RHEA:25025"/>
        <dbReference type="ChEBI" id="CHEBI:15377"/>
        <dbReference type="ChEBI" id="CHEBI:15378"/>
        <dbReference type="ChEBI" id="CHEBI:17509"/>
        <dbReference type="ChEBI" id="CHEBI:28938"/>
        <dbReference type="ChEBI" id="CHEBI:48595"/>
        <dbReference type="EC" id="3.5.4.31"/>
    </reaction>
</comment>
<evidence type="ECO:0000256" key="4">
    <source>
        <dbReference type="HAMAP-Rule" id="MF_01281"/>
    </source>
</evidence>
<evidence type="ECO:0000259" key="5">
    <source>
        <dbReference type="Pfam" id="PF01979"/>
    </source>
</evidence>
<evidence type="ECO:0000256" key="3">
    <source>
        <dbReference type="ARBA" id="ARBA00022833"/>
    </source>
</evidence>
<dbReference type="KEGG" id="avg:I6H45_05030"/>
<dbReference type="InterPro" id="IPR032466">
    <property type="entry name" value="Metal_Hydrolase"/>
</dbReference>
<feature type="binding site" evidence="4">
    <location>
        <position position="210"/>
    </location>
    <ligand>
        <name>substrate</name>
    </ligand>
</feature>
<feature type="binding site" evidence="4">
    <location>
        <position position="180"/>
    </location>
    <ligand>
        <name>substrate</name>
    </ligand>
</feature>
<feature type="binding site" evidence="4">
    <location>
        <position position="62"/>
    </location>
    <ligand>
        <name>Zn(2+)</name>
        <dbReference type="ChEBI" id="CHEBI:29105"/>
    </ligand>
</feature>
<dbReference type="GO" id="GO:0050270">
    <property type="term" value="F:S-adenosylhomocysteine deaminase activity"/>
    <property type="evidence" value="ECO:0007669"/>
    <property type="project" value="UniProtKB-UniRule"/>
</dbReference>
<proteinExistence type="inferred from homology"/>
<feature type="binding site" evidence="4">
    <location>
        <position position="295"/>
    </location>
    <ligand>
        <name>substrate</name>
    </ligand>
</feature>
<comment type="cofactor">
    <cofactor evidence="4">
        <name>Zn(2+)</name>
        <dbReference type="ChEBI" id="CHEBI:29105"/>
    </cofactor>
    <text evidence="4">Binds 1 zinc ion per subunit.</text>
</comment>
<feature type="binding site" evidence="4">
    <location>
        <position position="64"/>
    </location>
    <ligand>
        <name>Zn(2+)</name>
        <dbReference type="ChEBI" id="CHEBI:29105"/>
    </ligand>
</feature>
<dbReference type="AlphaFoldDB" id="A0A7T4EZN8"/>
<dbReference type="EC" id="3.5.4.31" evidence="4"/>
<dbReference type="InterPro" id="IPR011059">
    <property type="entry name" value="Metal-dep_hydrolase_composite"/>
</dbReference>
<feature type="domain" description="Amidohydrolase-related" evidence="5">
    <location>
        <begin position="54"/>
        <end position="397"/>
    </location>
</feature>
<reference evidence="6 7" key="1">
    <citation type="submission" date="2020-12" db="EMBL/GenBank/DDBJ databases">
        <title>FDA dAtabase for Regulatory Grade micrObial Sequences (FDA-ARGOS): Supporting development and validation of Infectious Disease Dx tests.</title>
        <authorList>
            <person name="Sproer C."/>
            <person name="Gronow S."/>
            <person name="Severitt S."/>
            <person name="Schroder I."/>
            <person name="Tallon L."/>
            <person name="Sadzewicz L."/>
            <person name="Zhao X."/>
            <person name="Boylan J."/>
            <person name="Ott S."/>
            <person name="Bowen H."/>
            <person name="Vavikolanu K."/>
            <person name="Mehta A."/>
            <person name="Aluvathingal J."/>
            <person name="Nadendla S."/>
            <person name="Lowell S."/>
            <person name="Myers T."/>
            <person name="Yan Y."/>
            <person name="Sichtig H."/>
        </authorList>
    </citation>
    <scope>NUCLEOTIDE SEQUENCE [LARGE SCALE GENOMIC DNA]</scope>
    <source>
        <strain evidence="6 7">FDAARGOS_988</strain>
    </source>
</reference>